<feature type="compositionally biased region" description="Acidic residues" evidence="3">
    <location>
        <begin position="514"/>
        <end position="538"/>
    </location>
</feature>
<feature type="compositionally biased region" description="Basic and acidic residues" evidence="3">
    <location>
        <begin position="372"/>
        <end position="381"/>
    </location>
</feature>
<dbReference type="eggNOG" id="COG1100">
    <property type="taxonomic scope" value="Bacteria"/>
</dbReference>
<dbReference type="AlphaFoldDB" id="A0A081C0A2"/>
<keyword evidence="2" id="KW-0342">GTP-binding</keyword>
<dbReference type="InterPro" id="IPR027417">
    <property type="entry name" value="P-loop_NTPase"/>
</dbReference>
<evidence type="ECO:0000313" key="4">
    <source>
        <dbReference type="EMBL" id="GAK58007.1"/>
    </source>
</evidence>
<evidence type="ECO:0000256" key="1">
    <source>
        <dbReference type="ARBA" id="ARBA00022741"/>
    </source>
</evidence>
<name>A0A081C0A2_VECG1</name>
<evidence type="ECO:0000313" key="5">
    <source>
        <dbReference type="Proteomes" id="UP000030661"/>
    </source>
</evidence>
<dbReference type="InterPro" id="IPR052705">
    <property type="entry name" value="Gliding_Motility_GTPase"/>
</dbReference>
<dbReference type="STRING" id="1499967.U27_04980"/>
<dbReference type="PANTHER" id="PTHR42708">
    <property type="entry name" value="ATP/GTP-BINDING PROTEIN-RELATED"/>
    <property type="match status" value="1"/>
</dbReference>
<dbReference type="Proteomes" id="UP000030661">
    <property type="component" value="Unassembled WGS sequence"/>
</dbReference>
<keyword evidence="1" id="KW-0547">Nucleotide-binding</keyword>
<gene>
    <name evidence="4" type="ORF">U27_04980</name>
</gene>
<dbReference type="GO" id="GO:0005525">
    <property type="term" value="F:GTP binding"/>
    <property type="evidence" value="ECO:0007669"/>
    <property type="project" value="UniProtKB-KW"/>
</dbReference>
<proteinExistence type="predicted"/>
<dbReference type="SUPFAM" id="SSF52540">
    <property type="entry name" value="P-loop containing nucleoside triphosphate hydrolases"/>
    <property type="match status" value="1"/>
</dbReference>
<dbReference type="InterPro" id="IPR006689">
    <property type="entry name" value="Small_GTPase_ARF/SAR"/>
</dbReference>
<keyword evidence="5" id="KW-1185">Reference proteome</keyword>
<reference evidence="4" key="1">
    <citation type="journal article" date="2015" name="PeerJ">
        <title>First genomic representation of candidate bacterial phylum KSB3 points to enhanced environmental sensing as a trigger of wastewater bulking.</title>
        <authorList>
            <person name="Sekiguchi Y."/>
            <person name="Ohashi A."/>
            <person name="Parks D.H."/>
            <person name="Yamauchi T."/>
            <person name="Tyson G.W."/>
            <person name="Hugenholtz P."/>
        </authorList>
    </citation>
    <scope>NUCLEOTIDE SEQUENCE [LARGE SCALE GENOMIC DNA]</scope>
</reference>
<feature type="region of interest" description="Disordered" evidence="3">
    <location>
        <begin position="514"/>
        <end position="545"/>
    </location>
</feature>
<dbReference type="HOGENOM" id="CLU_383892_0_0_0"/>
<dbReference type="CDD" id="cd00882">
    <property type="entry name" value="Ras_like_GTPase"/>
    <property type="match status" value="1"/>
</dbReference>
<evidence type="ECO:0000256" key="3">
    <source>
        <dbReference type="SAM" id="MobiDB-lite"/>
    </source>
</evidence>
<dbReference type="Pfam" id="PF00025">
    <property type="entry name" value="Arf"/>
    <property type="match status" value="1"/>
</dbReference>
<protein>
    <submittedName>
        <fullName evidence="4">GTPase-like protein</fullName>
    </submittedName>
</protein>
<dbReference type="EMBL" id="DF820466">
    <property type="protein sequence ID" value="GAK58007.1"/>
    <property type="molecule type" value="Genomic_DNA"/>
</dbReference>
<accession>A0A081C0A2</accession>
<dbReference type="Gene3D" id="3.40.50.300">
    <property type="entry name" value="P-loop containing nucleotide triphosphate hydrolases"/>
    <property type="match status" value="1"/>
</dbReference>
<organism evidence="4">
    <name type="scientific">Vecturithrix granuli</name>
    <dbReference type="NCBI Taxonomy" id="1499967"/>
    <lineage>
        <taxon>Bacteria</taxon>
        <taxon>Candidatus Moduliflexota</taxon>
        <taxon>Candidatus Vecturitrichia</taxon>
        <taxon>Candidatus Vecturitrichales</taxon>
        <taxon>Candidatus Vecturitrichaceae</taxon>
        <taxon>Candidatus Vecturithrix</taxon>
    </lineage>
</organism>
<sequence>MALFNYANREITAKIVYYGAGVCGKTTSLEYIHERIAPSQRGRLLSLATETDRTIFFDLLPLKLGEISGFKIRFQLYTVPGQVKYNKTRKLVLQGADAIVFVADSQKSRREANIESFKNLQQNLREQNRRLEDIPLVYAFNKRDLADILSIEELNKDINLANLSYFPTIATKGVGVMESLEAISKQALHDMEQRLTASSPIEEEEEQEEDLTLSDDLMDLTGEEEFGFSHEDLGSLELESDLTEELAPENATKFSLETRPIGYDNDIPLEEFEIRDEELAQTGTLKESEFFNLKDVEEQALRELDDFLEGKTGDEEALLNFEDTEFPDLSTTAAEEEQAFSAFGFDKEFGHDDSLSPDEEQQFTSFTPGQKTTEKEERVSMEEENVLEFALDMETDESSLIEFERADTLSHEETLQVEESLDFTLNDQPPEVETELTFSLEEETPESAESLAYELESPENRADMISDDFDLGNAALTTDEEDETLSGLELDEESAAKGQIEALDLSDSDLDLTFGDEGEGIPDTEDFPAFNLDDETESGESASYGEEELVSFTLDEEPSRAELEDQLVSLRKDKGILGLSYGKEALSQKAQETEFADFRITDSVKFEMQVGEEISSGTPFEQQLEQLSSKELFTSDEETREDEFQPVTGELTEEEQFQVISDEWTRFMVLAKFFYHRGEHYRAQHAVSENVLALMMYFTAVETALKAVASKYETCNPALASFHLLLESIEEETQKPVAGAKSIRNNILIMKNRVQLEGGYPDDEECELAARISERFLSSLAQDFLTIDFDKLSPVLPRPETDK</sequence>
<evidence type="ECO:0000256" key="2">
    <source>
        <dbReference type="ARBA" id="ARBA00023134"/>
    </source>
</evidence>
<feature type="region of interest" description="Disordered" evidence="3">
    <location>
        <begin position="351"/>
        <end position="382"/>
    </location>
</feature>
<dbReference type="PANTHER" id="PTHR42708:SF1">
    <property type="entry name" value="GLIDING MOTILITY PROTEIN MGLA"/>
    <property type="match status" value="1"/>
</dbReference>
<feature type="compositionally biased region" description="Polar residues" evidence="3">
    <location>
        <begin position="362"/>
        <end position="371"/>
    </location>
</feature>
<dbReference type="GO" id="GO:0003924">
    <property type="term" value="F:GTPase activity"/>
    <property type="evidence" value="ECO:0007669"/>
    <property type="project" value="InterPro"/>
</dbReference>